<dbReference type="InterPro" id="IPR050204">
    <property type="entry name" value="AraC_XylS_family_regulators"/>
</dbReference>
<accession>A0A848G9D1</accession>
<dbReference type="Gene3D" id="1.10.10.60">
    <property type="entry name" value="Homeodomain-like"/>
    <property type="match status" value="1"/>
</dbReference>
<dbReference type="InterPro" id="IPR009057">
    <property type="entry name" value="Homeodomain-like_sf"/>
</dbReference>
<evidence type="ECO:0000256" key="3">
    <source>
        <dbReference type="ARBA" id="ARBA00023163"/>
    </source>
</evidence>
<dbReference type="PANTHER" id="PTHR46796">
    <property type="entry name" value="HTH-TYPE TRANSCRIPTIONAL ACTIVATOR RHAS-RELATED"/>
    <property type="match status" value="1"/>
</dbReference>
<keyword evidence="2" id="KW-0238">DNA-binding</keyword>
<dbReference type="SMART" id="SM00342">
    <property type="entry name" value="HTH_ARAC"/>
    <property type="match status" value="1"/>
</dbReference>
<dbReference type="RefSeq" id="WP_169148317.1">
    <property type="nucleotide sequence ID" value="NZ_JABBGA010000036.1"/>
</dbReference>
<gene>
    <name evidence="5" type="ORF">HHL15_23870</name>
</gene>
<dbReference type="Pfam" id="PF14525">
    <property type="entry name" value="AraC_binding_2"/>
    <property type="match status" value="1"/>
</dbReference>
<dbReference type="SUPFAM" id="SSF46689">
    <property type="entry name" value="Homeodomain-like"/>
    <property type="match status" value="1"/>
</dbReference>
<dbReference type="PANTHER" id="PTHR46796:SF12">
    <property type="entry name" value="HTH-TYPE DNA-BINDING TRANSCRIPTIONAL ACTIVATOR EUTR"/>
    <property type="match status" value="1"/>
</dbReference>
<name>A0A848G9D1_9RHOO</name>
<dbReference type="InterPro" id="IPR018060">
    <property type="entry name" value="HTH_AraC"/>
</dbReference>
<dbReference type="PROSITE" id="PS00041">
    <property type="entry name" value="HTH_ARAC_FAMILY_1"/>
    <property type="match status" value="1"/>
</dbReference>
<evidence type="ECO:0000256" key="1">
    <source>
        <dbReference type="ARBA" id="ARBA00023015"/>
    </source>
</evidence>
<organism evidence="5 6">
    <name type="scientific">Zoogloea dura</name>
    <dbReference type="NCBI Taxonomy" id="2728840"/>
    <lineage>
        <taxon>Bacteria</taxon>
        <taxon>Pseudomonadati</taxon>
        <taxon>Pseudomonadota</taxon>
        <taxon>Betaproteobacteria</taxon>
        <taxon>Rhodocyclales</taxon>
        <taxon>Zoogloeaceae</taxon>
        <taxon>Zoogloea</taxon>
    </lineage>
</organism>
<evidence type="ECO:0000256" key="2">
    <source>
        <dbReference type="ARBA" id="ARBA00023125"/>
    </source>
</evidence>
<dbReference type="AlphaFoldDB" id="A0A848G9D1"/>
<evidence type="ECO:0000259" key="4">
    <source>
        <dbReference type="PROSITE" id="PS01124"/>
    </source>
</evidence>
<dbReference type="InterPro" id="IPR035418">
    <property type="entry name" value="AraC-bd_2"/>
</dbReference>
<sequence>METIAKVVPQDLHTSCSDLKSAQTWMAEICGPHGLKAHANRPLQFRHSGSVLQSRSTTIGVVEYGTDVSILVNEPTPLHSFSISLPITGEQELEVDGRRLLSTADMGTILVPNVAQELVIAGNCRKMLVSMSHAAVSKVLEELLQRPLSRPLTFSPTMDATSGETASWWRIVRHLLTEMACSQSLYRNIHLAAELEATLIRGLLLAQPNNYSEELHSSREGKTPQYLLKARQFILDTAKDDVNLEHIEQVAGVSRFKLYEGFKLYFGLTPLAYRKKHRLEQVRREILRNGSQKNISCIAMDWGFMHLGRFSIEYRKQFNELPSETLRRYKQNRQPGSGMV</sequence>
<dbReference type="Proteomes" id="UP000580043">
    <property type="component" value="Unassembled WGS sequence"/>
</dbReference>
<proteinExistence type="predicted"/>
<dbReference type="Pfam" id="PF12833">
    <property type="entry name" value="HTH_18"/>
    <property type="match status" value="1"/>
</dbReference>
<evidence type="ECO:0000313" key="6">
    <source>
        <dbReference type="Proteomes" id="UP000580043"/>
    </source>
</evidence>
<reference evidence="5 6" key="1">
    <citation type="submission" date="2020-04" db="EMBL/GenBank/DDBJ databases">
        <title>Zoogloea sp. G-4-1-14 isolated from soil.</title>
        <authorList>
            <person name="Dahal R.H."/>
        </authorList>
    </citation>
    <scope>NUCLEOTIDE SEQUENCE [LARGE SCALE GENOMIC DNA]</scope>
    <source>
        <strain evidence="5 6">G-4-1-14</strain>
    </source>
</reference>
<dbReference type="EMBL" id="JABBGA010000036">
    <property type="protein sequence ID" value="NML28797.1"/>
    <property type="molecule type" value="Genomic_DNA"/>
</dbReference>
<comment type="caution">
    <text evidence="5">The sequence shown here is derived from an EMBL/GenBank/DDBJ whole genome shotgun (WGS) entry which is preliminary data.</text>
</comment>
<dbReference type="GO" id="GO:0043565">
    <property type="term" value="F:sequence-specific DNA binding"/>
    <property type="evidence" value="ECO:0007669"/>
    <property type="project" value="InterPro"/>
</dbReference>
<keyword evidence="1" id="KW-0805">Transcription regulation</keyword>
<feature type="domain" description="HTH araC/xylS-type" evidence="4">
    <location>
        <begin position="228"/>
        <end position="328"/>
    </location>
</feature>
<dbReference type="GO" id="GO:0003700">
    <property type="term" value="F:DNA-binding transcription factor activity"/>
    <property type="evidence" value="ECO:0007669"/>
    <property type="project" value="InterPro"/>
</dbReference>
<protein>
    <submittedName>
        <fullName evidence="5">AraC family transcriptional regulator</fullName>
    </submittedName>
</protein>
<dbReference type="InterPro" id="IPR018062">
    <property type="entry name" value="HTH_AraC-typ_CS"/>
</dbReference>
<dbReference type="PROSITE" id="PS01124">
    <property type="entry name" value="HTH_ARAC_FAMILY_2"/>
    <property type="match status" value="1"/>
</dbReference>
<evidence type="ECO:0000313" key="5">
    <source>
        <dbReference type="EMBL" id="NML28797.1"/>
    </source>
</evidence>
<keyword evidence="3" id="KW-0804">Transcription</keyword>
<keyword evidence="6" id="KW-1185">Reference proteome</keyword>